<keyword evidence="12" id="KW-1185">Reference proteome</keyword>
<dbReference type="PIRSF" id="PIRSF016636">
    <property type="entry name" value="AlgI_DltB"/>
    <property type="match status" value="1"/>
</dbReference>
<evidence type="ECO:0000256" key="9">
    <source>
        <dbReference type="PIRNR" id="PIRNR016636"/>
    </source>
</evidence>
<comment type="caution">
    <text evidence="11">The sequence shown here is derived from an EMBL/GenBank/DDBJ whole genome shotgun (WGS) entry which is preliminary data.</text>
</comment>
<evidence type="ECO:0000256" key="4">
    <source>
        <dbReference type="ARBA" id="ARBA00022679"/>
    </source>
</evidence>
<dbReference type="InterPro" id="IPR051085">
    <property type="entry name" value="MB_O-acyltransferase"/>
</dbReference>
<keyword evidence="8 9" id="KW-0012">Acyltransferase</keyword>
<evidence type="ECO:0000256" key="5">
    <source>
        <dbReference type="ARBA" id="ARBA00022692"/>
    </source>
</evidence>
<keyword evidence="6 10" id="KW-1133">Transmembrane helix</keyword>
<organism evidence="11 12">
    <name type="scientific">Xanthocytophaga flava</name>
    <dbReference type="NCBI Taxonomy" id="3048013"/>
    <lineage>
        <taxon>Bacteria</taxon>
        <taxon>Pseudomonadati</taxon>
        <taxon>Bacteroidota</taxon>
        <taxon>Cytophagia</taxon>
        <taxon>Cytophagales</taxon>
        <taxon>Rhodocytophagaceae</taxon>
        <taxon>Xanthocytophaga</taxon>
    </lineage>
</organism>
<dbReference type="EC" id="2.3.-.-" evidence="11"/>
<dbReference type="Pfam" id="PF03062">
    <property type="entry name" value="MBOAT"/>
    <property type="match status" value="1"/>
</dbReference>
<keyword evidence="7 9" id="KW-0472">Membrane</keyword>
<evidence type="ECO:0000256" key="1">
    <source>
        <dbReference type="ARBA" id="ARBA00004651"/>
    </source>
</evidence>
<feature type="transmembrane region" description="Helical" evidence="10">
    <location>
        <begin position="356"/>
        <end position="376"/>
    </location>
</feature>
<dbReference type="PANTHER" id="PTHR13285:SF23">
    <property type="entry name" value="TEICHOIC ACID D-ALANYLTRANSFERASE"/>
    <property type="match status" value="1"/>
</dbReference>
<keyword evidence="3 9" id="KW-1003">Cell membrane</keyword>
<evidence type="ECO:0000313" key="12">
    <source>
        <dbReference type="Proteomes" id="UP001228581"/>
    </source>
</evidence>
<keyword evidence="5 10" id="KW-0812">Transmembrane</keyword>
<feature type="transmembrane region" description="Helical" evidence="10">
    <location>
        <begin position="30"/>
        <end position="51"/>
    </location>
</feature>
<feature type="transmembrane region" description="Helical" evidence="10">
    <location>
        <begin position="196"/>
        <end position="215"/>
    </location>
</feature>
<dbReference type="PIRSF" id="PIRSF500217">
    <property type="entry name" value="AlgI"/>
    <property type="match status" value="1"/>
</dbReference>
<reference evidence="11 12" key="1">
    <citation type="submission" date="2023-05" db="EMBL/GenBank/DDBJ databases">
        <authorList>
            <person name="Zhang X."/>
        </authorList>
    </citation>
    <scope>NUCLEOTIDE SEQUENCE [LARGE SCALE GENOMIC DNA]</scope>
    <source>
        <strain evidence="11 12">DM2B3-1</strain>
    </source>
</reference>
<dbReference type="InterPro" id="IPR004299">
    <property type="entry name" value="MBOAT_fam"/>
</dbReference>
<dbReference type="EMBL" id="JASJOT010000008">
    <property type="protein sequence ID" value="MDJ1494079.1"/>
    <property type="molecule type" value="Genomic_DNA"/>
</dbReference>
<gene>
    <name evidence="11" type="ORF">QNI19_14140</name>
</gene>
<feature type="transmembrane region" description="Helical" evidence="10">
    <location>
        <begin position="57"/>
        <end position="85"/>
    </location>
</feature>
<evidence type="ECO:0000256" key="8">
    <source>
        <dbReference type="ARBA" id="ARBA00023315"/>
    </source>
</evidence>
<dbReference type="GO" id="GO:0016746">
    <property type="term" value="F:acyltransferase activity"/>
    <property type="evidence" value="ECO:0007669"/>
    <property type="project" value="UniProtKB-KW"/>
</dbReference>
<comment type="subcellular location">
    <subcellularLocation>
        <location evidence="1">Cell membrane</location>
        <topology evidence="1">Multi-pass membrane protein</topology>
    </subcellularLocation>
</comment>
<evidence type="ECO:0000256" key="6">
    <source>
        <dbReference type="ARBA" id="ARBA00022989"/>
    </source>
</evidence>
<evidence type="ECO:0000256" key="7">
    <source>
        <dbReference type="ARBA" id="ARBA00023136"/>
    </source>
</evidence>
<evidence type="ECO:0000256" key="2">
    <source>
        <dbReference type="ARBA" id="ARBA00010323"/>
    </source>
</evidence>
<comment type="similarity">
    <text evidence="2 9">Belongs to the membrane-bound acyltransferase family.</text>
</comment>
<keyword evidence="4 9" id="KW-0808">Transferase</keyword>
<feature type="transmembrane region" description="Helical" evidence="10">
    <location>
        <begin position="170"/>
        <end position="189"/>
    </location>
</feature>
<protein>
    <submittedName>
        <fullName evidence="11">MBOAT family O-acyltransferase</fullName>
        <ecNumber evidence="11">2.3.-.-</ecNumber>
    </submittedName>
</protein>
<feature type="transmembrane region" description="Helical" evidence="10">
    <location>
        <begin position="106"/>
        <end position="124"/>
    </location>
</feature>
<evidence type="ECO:0000256" key="10">
    <source>
        <dbReference type="SAM" id="Phobius"/>
    </source>
</evidence>
<accession>A0ABT7CN13</accession>
<dbReference type="Proteomes" id="UP001228581">
    <property type="component" value="Unassembled WGS sequence"/>
</dbReference>
<name>A0ABT7CN13_9BACT</name>
<feature type="transmembrane region" description="Helical" evidence="10">
    <location>
        <begin position="310"/>
        <end position="329"/>
    </location>
</feature>
<sequence length="391" mass="45320">MFSATINIVTSYYVIYGIPQRRKTIATTGVIFNLIILAFFKYSPLFASTFLNTNDSIGHFLLTIPLPIGISFFTFEGISLVVDVYKEQYFRDSNHYSLANHAKRTIFFISFFPHLISGPILKAHEFLPQISEKKVGTINWNACVKNLILGYFLKMVVADNLKDFTFWMQYPYFQSFSSISLIFMLFGYSCQIFADFAGYSIIAIGMAKLFGYNFIENFNFPYISTSFSEFWRRWHISLSSFLKEYLYIPLGGNRKGKVRTYVNLLITMTLGGLWHGAAWSYAIWGLFHGTALAVERLYKDYIPTKSNPIVSLFSGIFVFSFVTLAWLLFKLPKIEHVIAFLQSVYNNYSFADNPPLVTYIVLYSLPVILYHLFYLVKERFSIKQIKYDFII</sequence>
<evidence type="ECO:0000313" key="11">
    <source>
        <dbReference type="EMBL" id="MDJ1494079.1"/>
    </source>
</evidence>
<dbReference type="InterPro" id="IPR028362">
    <property type="entry name" value="AlgI"/>
</dbReference>
<dbReference type="PANTHER" id="PTHR13285">
    <property type="entry name" value="ACYLTRANSFERASE"/>
    <property type="match status" value="1"/>
</dbReference>
<proteinExistence type="inferred from homology"/>
<dbReference type="InterPro" id="IPR024194">
    <property type="entry name" value="Ac/AlaTfrase_AlgI/DltB"/>
</dbReference>
<evidence type="ECO:0000256" key="3">
    <source>
        <dbReference type="ARBA" id="ARBA00022475"/>
    </source>
</evidence>